<accession>A0A4V2J3C0</accession>
<sequence>MIDFGALTLLSLIVPVFVLIIYIMTKVLITKRIPDSRYTPFDRLTGQTTVEFQMQKEEKEEDDEHGDDKNKNKKKKQRSRSI</sequence>
<keyword evidence="2" id="KW-1133">Transmembrane helix</keyword>
<dbReference type="EMBL" id="SIRE01000028">
    <property type="protein sequence ID" value="TBL71050.1"/>
    <property type="molecule type" value="Genomic_DNA"/>
</dbReference>
<protein>
    <submittedName>
        <fullName evidence="3">DUF3951 domain-containing protein</fullName>
    </submittedName>
</protein>
<keyword evidence="2" id="KW-0812">Transmembrane</keyword>
<keyword evidence="4" id="KW-1185">Reference proteome</keyword>
<comment type="caution">
    <text evidence="3">The sequence shown here is derived from an EMBL/GenBank/DDBJ whole genome shotgun (WGS) entry which is preliminary data.</text>
</comment>
<keyword evidence="2" id="KW-0472">Membrane</keyword>
<feature type="transmembrane region" description="Helical" evidence="2">
    <location>
        <begin position="6"/>
        <end position="29"/>
    </location>
</feature>
<dbReference type="Pfam" id="PF13131">
    <property type="entry name" value="DUF3951"/>
    <property type="match status" value="1"/>
</dbReference>
<gene>
    <name evidence="3" type="ORF">EYB31_31395</name>
</gene>
<reference evidence="3 4" key="1">
    <citation type="submission" date="2019-02" db="EMBL/GenBank/DDBJ databases">
        <title>Paenibacillus sp. nov., isolated from surface-sterilized tissue of Thalictrum simplex L.</title>
        <authorList>
            <person name="Tuo L."/>
        </authorList>
    </citation>
    <scope>NUCLEOTIDE SEQUENCE [LARGE SCALE GENOMIC DNA]</scope>
    <source>
        <strain evidence="3 4">N2SHLJ1</strain>
    </source>
</reference>
<dbReference type="AlphaFoldDB" id="A0A4V2J3C0"/>
<dbReference type="InterPro" id="IPR025028">
    <property type="entry name" value="DUF3951"/>
</dbReference>
<evidence type="ECO:0000256" key="2">
    <source>
        <dbReference type="SAM" id="Phobius"/>
    </source>
</evidence>
<organism evidence="3 4">
    <name type="scientific">Paenibacillus thalictri</name>
    <dbReference type="NCBI Taxonomy" id="2527873"/>
    <lineage>
        <taxon>Bacteria</taxon>
        <taxon>Bacillati</taxon>
        <taxon>Bacillota</taxon>
        <taxon>Bacilli</taxon>
        <taxon>Bacillales</taxon>
        <taxon>Paenibacillaceae</taxon>
        <taxon>Paenibacillus</taxon>
    </lineage>
</organism>
<dbReference type="Proteomes" id="UP000293142">
    <property type="component" value="Unassembled WGS sequence"/>
</dbReference>
<name>A0A4V2J3C0_9BACL</name>
<evidence type="ECO:0000313" key="4">
    <source>
        <dbReference type="Proteomes" id="UP000293142"/>
    </source>
</evidence>
<dbReference type="RefSeq" id="WP_131017465.1">
    <property type="nucleotide sequence ID" value="NZ_SIRE01000028.1"/>
</dbReference>
<evidence type="ECO:0000313" key="3">
    <source>
        <dbReference type="EMBL" id="TBL71050.1"/>
    </source>
</evidence>
<evidence type="ECO:0000256" key="1">
    <source>
        <dbReference type="SAM" id="MobiDB-lite"/>
    </source>
</evidence>
<proteinExistence type="predicted"/>
<feature type="compositionally biased region" description="Basic residues" evidence="1">
    <location>
        <begin position="71"/>
        <end position="82"/>
    </location>
</feature>
<feature type="region of interest" description="Disordered" evidence="1">
    <location>
        <begin position="49"/>
        <end position="82"/>
    </location>
</feature>
<dbReference type="OrthoDB" id="2643326at2"/>